<sequence length="182" mass="19835">YYESVLRDAGGDEESFAHWSDFMRTDTGDDFAMLSAIDYKDVADPVPGLAPGATGREASAKYLAAGGGMAMRNATHPILGGTAAADAIDVWGIEGAARWDQGVLIRYRSRRDLMNLIVTGVSGQAREDQNSHDYKVAGMEKTIAYPLDPWFYLGDPRLVFGLAFLVIGLALEVRRLRRSFAA</sequence>
<keyword evidence="1" id="KW-1133">Transmembrane helix</keyword>
<reference evidence="2" key="1">
    <citation type="submission" date="2018-05" db="EMBL/GenBank/DDBJ databases">
        <authorList>
            <person name="Lanie J.A."/>
            <person name="Ng W.-L."/>
            <person name="Kazmierczak K.M."/>
            <person name="Andrzejewski T.M."/>
            <person name="Davidsen T.M."/>
            <person name="Wayne K.J."/>
            <person name="Tettelin H."/>
            <person name="Glass J.I."/>
            <person name="Rusch D."/>
            <person name="Podicherti R."/>
            <person name="Tsui H.-C.T."/>
            <person name="Winkler M.E."/>
        </authorList>
    </citation>
    <scope>NUCLEOTIDE SEQUENCE</scope>
</reference>
<feature type="non-terminal residue" evidence="2">
    <location>
        <position position="1"/>
    </location>
</feature>
<gene>
    <name evidence="2" type="ORF">METZ01_LOCUS507471</name>
</gene>
<keyword evidence="1" id="KW-0472">Membrane</keyword>
<protein>
    <submittedName>
        <fullName evidence="2">Uncharacterized protein</fullName>
    </submittedName>
</protein>
<evidence type="ECO:0000256" key="1">
    <source>
        <dbReference type="SAM" id="Phobius"/>
    </source>
</evidence>
<accession>A0A383ECP6</accession>
<keyword evidence="1" id="KW-0812">Transmembrane</keyword>
<name>A0A383ECP6_9ZZZZ</name>
<feature type="transmembrane region" description="Helical" evidence="1">
    <location>
        <begin position="150"/>
        <end position="171"/>
    </location>
</feature>
<organism evidence="2">
    <name type="scientific">marine metagenome</name>
    <dbReference type="NCBI Taxonomy" id="408172"/>
    <lineage>
        <taxon>unclassified sequences</taxon>
        <taxon>metagenomes</taxon>
        <taxon>ecological metagenomes</taxon>
    </lineage>
</organism>
<evidence type="ECO:0000313" key="2">
    <source>
        <dbReference type="EMBL" id="SVE54617.1"/>
    </source>
</evidence>
<dbReference type="Gene3D" id="3.30.70.100">
    <property type="match status" value="1"/>
</dbReference>
<dbReference type="AlphaFoldDB" id="A0A383ECP6"/>
<proteinExistence type="predicted"/>
<dbReference type="EMBL" id="UINC01224833">
    <property type="protein sequence ID" value="SVE54617.1"/>
    <property type="molecule type" value="Genomic_DNA"/>
</dbReference>